<gene>
    <name evidence="1" type="ORF">Saso_74090</name>
</gene>
<reference evidence="2" key="1">
    <citation type="submission" date="2023-07" db="EMBL/GenBank/DDBJ databases">
        <title>Whole genome shotgun sequence of Streptomyces cacaoi subsp. asoensis NBRC 13813.</title>
        <authorList>
            <person name="Komaki H."/>
            <person name="Tamura T."/>
        </authorList>
    </citation>
    <scope>NUCLEOTIDE SEQUENCE [LARGE SCALE GENOMIC DNA]</scope>
    <source>
        <strain evidence="2">NBRC 13813</strain>
    </source>
</reference>
<comment type="caution">
    <text evidence="1">The sequence shown here is derived from an EMBL/GenBank/DDBJ whole genome shotgun (WGS) entry which is preliminary data.</text>
</comment>
<protein>
    <recommendedName>
        <fullName evidence="3">Secreted protein</fullName>
    </recommendedName>
</protein>
<dbReference type="Proteomes" id="UP000649259">
    <property type="component" value="Unassembled WGS sequence"/>
</dbReference>
<evidence type="ECO:0008006" key="3">
    <source>
        <dbReference type="Google" id="ProtNLM"/>
    </source>
</evidence>
<evidence type="ECO:0000313" key="2">
    <source>
        <dbReference type="Proteomes" id="UP000649259"/>
    </source>
</evidence>
<evidence type="ECO:0000313" key="1">
    <source>
        <dbReference type="EMBL" id="GHI65759.1"/>
    </source>
</evidence>
<name>A0ABQ3SCA4_9ACTN</name>
<keyword evidence="2" id="KW-1185">Reference proteome</keyword>
<dbReference type="EMBL" id="BNEB01000006">
    <property type="protein sequence ID" value="GHI65759.1"/>
    <property type="molecule type" value="Genomic_DNA"/>
</dbReference>
<organism evidence="1 2">
    <name type="scientific">Streptomyces asoensis</name>
    <dbReference type="NCBI Taxonomy" id="249586"/>
    <lineage>
        <taxon>Bacteria</taxon>
        <taxon>Bacillati</taxon>
        <taxon>Actinomycetota</taxon>
        <taxon>Actinomycetes</taxon>
        <taxon>Kitasatosporales</taxon>
        <taxon>Streptomycetaceae</taxon>
        <taxon>Streptomyces</taxon>
    </lineage>
</organism>
<accession>A0ABQ3SCA4</accession>
<proteinExistence type="predicted"/>
<sequence>MHLHRLDIGRPHTLIPAVLLGGMCIAADGDAQQRVFDIALCIVIEAADGIECDLRLPHASPRTQAHGKDMLLSVQ</sequence>